<dbReference type="PANTHER" id="PTHR30008">
    <property type="entry name" value="EXODEOXYRIBONUCLEASE 7 LARGE SUBUNIT"/>
    <property type="match status" value="1"/>
</dbReference>
<evidence type="ECO:0000259" key="5">
    <source>
        <dbReference type="Pfam" id="PF02601"/>
    </source>
</evidence>
<evidence type="ECO:0000256" key="4">
    <source>
        <dbReference type="ARBA" id="ARBA00022839"/>
    </source>
</evidence>
<comment type="caution">
    <text evidence="7">The sequence shown here is derived from an EMBL/GenBank/DDBJ whole genome shotgun (WGS) entry which is preliminary data.</text>
</comment>
<gene>
    <name evidence="7" type="ORF">S01H1_08050</name>
</gene>
<dbReference type="GO" id="GO:0008855">
    <property type="term" value="F:exodeoxyribonuclease VII activity"/>
    <property type="evidence" value="ECO:0007669"/>
    <property type="project" value="InterPro"/>
</dbReference>
<feature type="domain" description="OB-fold nucleic acid binding" evidence="6">
    <location>
        <begin position="9"/>
        <end position="102"/>
    </location>
</feature>
<keyword evidence="3" id="KW-0378">Hydrolase</keyword>
<dbReference type="EMBL" id="BARS01004130">
    <property type="protein sequence ID" value="GAF73477.1"/>
    <property type="molecule type" value="Genomic_DNA"/>
</dbReference>
<feature type="domain" description="Exonuclease VII large subunit C-terminal" evidence="5">
    <location>
        <begin position="126"/>
        <end position="253"/>
    </location>
</feature>
<keyword evidence="1" id="KW-0963">Cytoplasm</keyword>
<reference evidence="7" key="1">
    <citation type="journal article" date="2014" name="Front. Microbiol.">
        <title>High frequency of phylogenetically diverse reductive dehalogenase-homologous genes in deep subseafloor sedimentary metagenomes.</title>
        <authorList>
            <person name="Kawai M."/>
            <person name="Futagami T."/>
            <person name="Toyoda A."/>
            <person name="Takaki Y."/>
            <person name="Nishi S."/>
            <person name="Hori S."/>
            <person name="Arai W."/>
            <person name="Tsubouchi T."/>
            <person name="Morono Y."/>
            <person name="Uchiyama I."/>
            <person name="Ito T."/>
            <person name="Fujiyama A."/>
            <person name="Inagaki F."/>
            <person name="Takami H."/>
        </authorList>
    </citation>
    <scope>NUCLEOTIDE SEQUENCE</scope>
    <source>
        <strain evidence="7">Expedition CK06-06</strain>
    </source>
</reference>
<dbReference type="GO" id="GO:0009318">
    <property type="term" value="C:exodeoxyribonuclease VII complex"/>
    <property type="evidence" value="ECO:0007669"/>
    <property type="project" value="InterPro"/>
</dbReference>
<dbReference type="InterPro" id="IPR003753">
    <property type="entry name" value="Exonuc_VII_L"/>
</dbReference>
<keyword evidence="2" id="KW-0540">Nuclease</keyword>
<keyword evidence="4" id="KW-0269">Exonuclease</keyword>
<evidence type="ECO:0000256" key="3">
    <source>
        <dbReference type="ARBA" id="ARBA00022801"/>
    </source>
</evidence>
<dbReference type="Pfam" id="PF13742">
    <property type="entry name" value="tRNA_anti_2"/>
    <property type="match status" value="1"/>
</dbReference>
<dbReference type="NCBIfam" id="TIGR00237">
    <property type="entry name" value="xseA"/>
    <property type="match status" value="1"/>
</dbReference>
<sequence>MADQKPKIYSVSQITSLVKTVLEETLPSKFVVTGEISDWKHHTSGHCYFSLKDENSVLPCVMWAGKFHKVKFQPENGMAVLGTGFIDVYPPQGKYQFYVDKLEPAGVGALQLAFEQMVKKLRDEGLFDDVHKKPLPLYPRRIGILTSESGAAIHDITDSIHNRWPCAELFLYSVPVQGEGAAEEIAAAIRDVNRRNRTLRLDILIVGRGGGSLEDLWAFNEEILARAIFDSQIPIISAVGHEIDTTIADLVADA</sequence>
<dbReference type="InterPro" id="IPR025824">
    <property type="entry name" value="OB-fold_nuc-bd_dom"/>
</dbReference>
<name>X0SC52_9ZZZZ</name>
<accession>X0SC52</accession>
<dbReference type="InterPro" id="IPR020579">
    <property type="entry name" value="Exonuc_VII_lsu_C"/>
</dbReference>
<feature type="non-terminal residue" evidence="7">
    <location>
        <position position="254"/>
    </location>
</feature>
<evidence type="ECO:0000313" key="7">
    <source>
        <dbReference type="EMBL" id="GAF73477.1"/>
    </source>
</evidence>
<organism evidence="7">
    <name type="scientific">marine sediment metagenome</name>
    <dbReference type="NCBI Taxonomy" id="412755"/>
    <lineage>
        <taxon>unclassified sequences</taxon>
        <taxon>metagenomes</taxon>
        <taxon>ecological metagenomes</taxon>
    </lineage>
</organism>
<dbReference type="AlphaFoldDB" id="X0SC52"/>
<protein>
    <submittedName>
        <fullName evidence="7">Uncharacterized protein</fullName>
    </submittedName>
</protein>
<dbReference type="PANTHER" id="PTHR30008:SF0">
    <property type="entry name" value="EXODEOXYRIBONUCLEASE 7 LARGE SUBUNIT"/>
    <property type="match status" value="1"/>
</dbReference>
<dbReference type="CDD" id="cd04489">
    <property type="entry name" value="ExoVII_LU_OBF"/>
    <property type="match status" value="1"/>
</dbReference>
<evidence type="ECO:0000256" key="1">
    <source>
        <dbReference type="ARBA" id="ARBA00022490"/>
    </source>
</evidence>
<dbReference type="Pfam" id="PF02601">
    <property type="entry name" value="Exonuc_VII_L"/>
    <property type="match status" value="1"/>
</dbReference>
<evidence type="ECO:0000259" key="6">
    <source>
        <dbReference type="Pfam" id="PF13742"/>
    </source>
</evidence>
<evidence type="ECO:0000256" key="2">
    <source>
        <dbReference type="ARBA" id="ARBA00022722"/>
    </source>
</evidence>
<proteinExistence type="predicted"/>
<dbReference type="GO" id="GO:0006308">
    <property type="term" value="P:DNA catabolic process"/>
    <property type="evidence" value="ECO:0007669"/>
    <property type="project" value="InterPro"/>
</dbReference>
<dbReference type="GO" id="GO:0003676">
    <property type="term" value="F:nucleic acid binding"/>
    <property type="evidence" value="ECO:0007669"/>
    <property type="project" value="InterPro"/>
</dbReference>